<evidence type="ECO:0000256" key="4">
    <source>
        <dbReference type="ARBA" id="ARBA00023136"/>
    </source>
</evidence>
<proteinExistence type="predicted"/>
<evidence type="ECO:0000313" key="7">
    <source>
        <dbReference type="Proteomes" id="UP001201812"/>
    </source>
</evidence>
<feature type="transmembrane region" description="Helical" evidence="5">
    <location>
        <begin position="37"/>
        <end position="55"/>
    </location>
</feature>
<dbReference type="InterPro" id="IPR019408">
    <property type="entry name" value="7TM_GPCR_serpentine_rcpt_Srab"/>
</dbReference>
<accession>A0AAD4N0G4</accession>
<evidence type="ECO:0000256" key="1">
    <source>
        <dbReference type="ARBA" id="ARBA00004141"/>
    </source>
</evidence>
<keyword evidence="4 5" id="KW-0472">Membrane</keyword>
<evidence type="ECO:0000256" key="3">
    <source>
        <dbReference type="ARBA" id="ARBA00022989"/>
    </source>
</evidence>
<comment type="caution">
    <text evidence="6">The sequence shown here is derived from an EMBL/GenBank/DDBJ whole genome shotgun (WGS) entry which is preliminary data.</text>
</comment>
<keyword evidence="7" id="KW-1185">Reference proteome</keyword>
<feature type="transmembrane region" description="Helical" evidence="5">
    <location>
        <begin position="6"/>
        <end position="25"/>
    </location>
</feature>
<keyword evidence="3 5" id="KW-1133">Transmembrane helix</keyword>
<organism evidence="6 7">
    <name type="scientific">Ditylenchus destructor</name>
    <dbReference type="NCBI Taxonomy" id="166010"/>
    <lineage>
        <taxon>Eukaryota</taxon>
        <taxon>Metazoa</taxon>
        <taxon>Ecdysozoa</taxon>
        <taxon>Nematoda</taxon>
        <taxon>Chromadorea</taxon>
        <taxon>Rhabditida</taxon>
        <taxon>Tylenchina</taxon>
        <taxon>Tylenchomorpha</taxon>
        <taxon>Sphaerularioidea</taxon>
        <taxon>Anguinidae</taxon>
        <taxon>Anguininae</taxon>
        <taxon>Ditylenchus</taxon>
    </lineage>
</organism>
<dbReference type="AlphaFoldDB" id="A0AAD4N0G4"/>
<name>A0AAD4N0G4_9BILA</name>
<evidence type="ECO:0000256" key="5">
    <source>
        <dbReference type="SAM" id="Phobius"/>
    </source>
</evidence>
<gene>
    <name evidence="6" type="ORF">DdX_09652</name>
</gene>
<dbReference type="Pfam" id="PF10292">
    <property type="entry name" value="7TM_GPCR_Srab"/>
    <property type="match status" value="1"/>
</dbReference>
<dbReference type="Proteomes" id="UP001201812">
    <property type="component" value="Unassembled WGS sequence"/>
</dbReference>
<dbReference type="GO" id="GO:0016020">
    <property type="term" value="C:membrane"/>
    <property type="evidence" value="ECO:0007669"/>
    <property type="project" value="UniProtKB-SubCell"/>
</dbReference>
<protein>
    <submittedName>
        <fullName evidence="6">Uncharacterized protein</fullName>
    </submittedName>
</protein>
<dbReference type="EMBL" id="JAKKPZ010000018">
    <property type="protein sequence ID" value="KAI1712560.1"/>
    <property type="molecule type" value="Genomic_DNA"/>
</dbReference>
<evidence type="ECO:0000313" key="6">
    <source>
        <dbReference type="EMBL" id="KAI1712560.1"/>
    </source>
</evidence>
<sequence>MIIFGVMTTGYVGTFLALERVIATLKVRHYETQKRPYFAVGSILLMTITSASIAYREGTKDLHKEETAAESSTMSLFFLIITTPTCIERRYFVGIPTALLKDISFPKIFVRSGNSARPYFYTLLAIHLHSALALCIIII</sequence>
<comment type="subcellular location">
    <subcellularLocation>
        <location evidence="1">Membrane</location>
        <topology evidence="1">Multi-pass membrane protein</topology>
    </subcellularLocation>
</comment>
<evidence type="ECO:0000256" key="2">
    <source>
        <dbReference type="ARBA" id="ARBA00022692"/>
    </source>
</evidence>
<reference evidence="6" key="1">
    <citation type="submission" date="2022-01" db="EMBL/GenBank/DDBJ databases">
        <title>Genome Sequence Resource for Two Populations of Ditylenchus destructor, the Migratory Endoparasitic Phytonematode.</title>
        <authorList>
            <person name="Zhang H."/>
            <person name="Lin R."/>
            <person name="Xie B."/>
        </authorList>
    </citation>
    <scope>NUCLEOTIDE SEQUENCE</scope>
    <source>
        <strain evidence="6">BazhouSP</strain>
    </source>
</reference>
<keyword evidence="2 5" id="KW-0812">Transmembrane</keyword>
<feature type="transmembrane region" description="Helical" evidence="5">
    <location>
        <begin position="119"/>
        <end position="138"/>
    </location>
</feature>